<dbReference type="Pfam" id="PF13619">
    <property type="entry name" value="KTSC"/>
    <property type="match status" value="1"/>
</dbReference>
<dbReference type="EMBL" id="CP119316">
    <property type="protein sequence ID" value="WEK47825.1"/>
    <property type="molecule type" value="Genomic_DNA"/>
</dbReference>
<evidence type="ECO:0000313" key="2">
    <source>
        <dbReference type="EMBL" id="WEK47825.1"/>
    </source>
</evidence>
<evidence type="ECO:0000313" key="3">
    <source>
        <dbReference type="Proteomes" id="UP001218362"/>
    </source>
</evidence>
<name>A0AAJ5X8E5_9SPHN</name>
<dbReference type="Proteomes" id="UP001218362">
    <property type="component" value="Chromosome"/>
</dbReference>
<protein>
    <submittedName>
        <fullName evidence="2">KTSC domain-containing protein</fullName>
    </submittedName>
</protein>
<dbReference type="KEGG" id="acob:P0Y56_05885"/>
<gene>
    <name evidence="2" type="ORF">P0Y56_05885</name>
</gene>
<sequence length="86" mass="10088">MRQPRGTEAGLPRFPGMPSSVIRAYRYDEVRRRLDVDFVSGEVYSYFEVPAEVISGLARARSKGRYFQGNIRDRFDYRRNRKRAPA</sequence>
<reference evidence="2" key="1">
    <citation type="submission" date="2023-03" db="EMBL/GenBank/DDBJ databases">
        <title>Andean soil-derived lignocellulolytic bacterial consortium as a source of novel taxa and putative plastic-active enzymes.</title>
        <authorList>
            <person name="Diaz-Garcia L."/>
            <person name="Chuvochina M."/>
            <person name="Feuerriegel G."/>
            <person name="Bunk B."/>
            <person name="Sproer C."/>
            <person name="Streit W.R."/>
            <person name="Rodriguez L.M."/>
            <person name="Overmann J."/>
            <person name="Jimenez D.J."/>
        </authorList>
    </citation>
    <scope>NUCLEOTIDE SEQUENCE</scope>
    <source>
        <strain evidence="2">MAG 26</strain>
    </source>
</reference>
<evidence type="ECO:0000259" key="1">
    <source>
        <dbReference type="Pfam" id="PF13619"/>
    </source>
</evidence>
<proteinExistence type="predicted"/>
<dbReference type="InterPro" id="IPR025309">
    <property type="entry name" value="KTSC_dom"/>
</dbReference>
<organism evidence="2 3">
    <name type="scientific">Candidatus Andeanibacterium colombiense</name>
    <dbReference type="NCBI Taxonomy" id="3121345"/>
    <lineage>
        <taxon>Bacteria</taxon>
        <taxon>Pseudomonadati</taxon>
        <taxon>Pseudomonadota</taxon>
        <taxon>Alphaproteobacteria</taxon>
        <taxon>Sphingomonadales</taxon>
        <taxon>Sphingomonadaceae</taxon>
        <taxon>Candidatus Andeanibacterium</taxon>
    </lineage>
</organism>
<accession>A0AAJ5X8E5</accession>
<dbReference type="AlphaFoldDB" id="A0AAJ5X8E5"/>
<feature type="domain" description="KTSC" evidence="1">
    <location>
        <begin position="19"/>
        <end position="75"/>
    </location>
</feature>